<dbReference type="Proteomes" id="UP000046393">
    <property type="component" value="Unplaced"/>
</dbReference>
<reference evidence="9" key="1">
    <citation type="submission" date="2017-02" db="UniProtKB">
        <authorList>
            <consortium name="WormBaseParasite"/>
        </authorList>
    </citation>
    <scope>IDENTIFICATION</scope>
</reference>
<name>A0A0N5AEN6_9BILA</name>
<dbReference type="PROSITE" id="PS00798">
    <property type="entry name" value="ALDOKETO_REDUCTASE_1"/>
    <property type="match status" value="1"/>
</dbReference>
<evidence type="ECO:0000259" key="7">
    <source>
        <dbReference type="Pfam" id="PF00248"/>
    </source>
</evidence>
<dbReference type="Pfam" id="PF00248">
    <property type="entry name" value="Aldo_ket_red"/>
    <property type="match status" value="1"/>
</dbReference>
<keyword evidence="2" id="KW-0521">NADP</keyword>
<evidence type="ECO:0000256" key="3">
    <source>
        <dbReference type="ARBA" id="ARBA00023002"/>
    </source>
</evidence>
<dbReference type="PROSITE" id="PS00063">
    <property type="entry name" value="ALDOKETO_REDUCTASE_3"/>
    <property type="match status" value="1"/>
</dbReference>
<dbReference type="PANTHER" id="PTHR43827">
    <property type="entry name" value="2,5-DIKETO-D-GLUCONIC ACID REDUCTASE"/>
    <property type="match status" value="1"/>
</dbReference>
<evidence type="ECO:0000256" key="2">
    <source>
        <dbReference type="ARBA" id="ARBA00022857"/>
    </source>
</evidence>
<dbReference type="InterPro" id="IPR036812">
    <property type="entry name" value="NAD(P)_OxRdtase_dom_sf"/>
</dbReference>
<keyword evidence="8" id="KW-1185">Reference proteome</keyword>
<protein>
    <submittedName>
        <fullName evidence="9">Aldo_ket_red domain-containing protein</fullName>
    </submittedName>
</protein>
<proteinExistence type="inferred from homology"/>
<dbReference type="SUPFAM" id="SSF51430">
    <property type="entry name" value="NAD(P)-linked oxidoreductase"/>
    <property type="match status" value="1"/>
</dbReference>
<dbReference type="InterPro" id="IPR018170">
    <property type="entry name" value="Aldo/ket_reductase_CS"/>
</dbReference>
<dbReference type="AlphaFoldDB" id="A0A0N5AEN6"/>
<evidence type="ECO:0000313" key="9">
    <source>
        <dbReference type="WBParaSite" id="SMUV_0000270101-mRNA-1"/>
    </source>
</evidence>
<dbReference type="GO" id="GO:0016491">
    <property type="term" value="F:oxidoreductase activity"/>
    <property type="evidence" value="ECO:0007669"/>
    <property type="project" value="UniProtKB-KW"/>
</dbReference>
<dbReference type="PROSITE" id="PS00062">
    <property type="entry name" value="ALDOKETO_REDUCTASE_2"/>
    <property type="match status" value="1"/>
</dbReference>
<dbReference type="InterPro" id="IPR020471">
    <property type="entry name" value="AKR"/>
</dbReference>
<dbReference type="PANTHER" id="PTHR43827:SF14">
    <property type="entry name" value="NADP-DEPENDENT OXIDOREDUCTASE DOMAIN-CONTAINING PROTEIN"/>
    <property type="match status" value="1"/>
</dbReference>
<dbReference type="PIRSF" id="PIRSF000097">
    <property type="entry name" value="AKR"/>
    <property type="match status" value="1"/>
</dbReference>
<dbReference type="InterPro" id="IPR023210">
    <property type="entry name" value="NADP_OxRdtase_dom"/>
</dbReference>
<feature type="domain" description="NADP-dependent oxidoreductase" evidence="7">
    <location>
        <begin position="15"/>
        <end position="292"/>
    </location>
</feature>
<dbReference type="STRING" id="451379.A0A0N5AEN6"/>
<dbReference type="PRINTS" id="PR00069">
    <property type="entry name" value="ALDKETRDTASE"/>
</dbReference>
<organism evidence="8 9">
    <name type="scientific">Syphacia muris</name>
    <dbReference type="NCBI Taxonomy" id="451379"/>
    <lineage>
        <taxon>Eukaryota</taxon>
        <taxon>Metazoa</taxon>
        <taxon>Ecdysozoa</taxon>
        <taxon>Nematoda</taxon>
        <taxon>Chromadorea</taxon>
        <taxon>Rhabditida</taxon>
        <taxon>Spirurina</taxon>
        <taxon>Oxyuridomorpha</taxon>
        <taxon>Oxyuroidea</taxon>
        <taxon>Oxyuridae</taxon>
        <taxon>Syphacia</taxon>
    </lineage>
</organism>
<evidence type="ECO:0000313" key="8">
    <source>
        <dbReference type="Proteomes" id="UP000046393"/>
    </source>
</evidence>
<keyword evidence="3" id="KW-0560">Oxidoreductase</keyword>
<evidence type="ECO:0000256" key="5">
    <source>
        <dbReference type="PIRSR" id="PIRSR000097-2"/>
    </source>
</evidence>
<evidence type="ECO:0000256" key="4">
    <source>
        <dbReference type="PIRSR" id="PIRSR000097-1"/>
    </source>
</evidence>
<comment type="similarity">
    <text evidence="1">Belongs to the aldo/keto reductase family.</text>
</comment>
<dbReference type="FunFam" id="3.20.20.100:FF:000006">
    <property type="entry name" value="Aldo-keto reductase family 1 member A1"/>
    <property type="match status" value="1"/>
</dbReference>
<dbReference type="WBParaSite" id="SMUV_0000270101-mRNA-1">
    <property type="protein sequence ID" value="SMUV_0000270101-mRNA-1"/>
    <property type="gene ID" value="SMUV_0000270101"/>
</dbReference>
<evidence type="ECO:0000256" key="6">
    <source>
        <dbReference type="PIRSR" id="PIRSR000097-3"/>
    </source>
</evidence>
<accession>A0A0N5AEN6</accession>
<sequence length="315" mass="36213">MYYTKLNNGVQMPCIGLGTWNSEPGQVGAAVKVALNAGYRLLDCALCYENQPEVGEALKSVFSEGKIQRKDVFITTKIWNTYHSYERAKKSIDDMLKEMQLDYFDLVLIHWPQGYREGGEMFPGAPDGVHMLMSDVDYLETWKAMEEAYEAKKIRAIGVSNFNHNQIQRIINNSKVKPAVLQVEIHPYFQQRKLRAFCKEKGIAVTAYSSLGNPGMPCFRKKEDPNILEDPVLKKIGAAHSKTSAQVALRWALQNNINIIPKSVTEKRILENFNIFDFNLTVHEMKEMDRLDRNWRIVSVTRDSSHEHFPFNDEF</sequence>
<feature type="active site" description="Proton donor" evidence="4">
    <location>
        <position position="48"/>
    </location>
</feature>
<evidence type="ECO:0000256" key="1">
    <source>
        <dbReference type="ARBA" id="ARBA00007905"/>
    </source>
</evidence>
<feature type="binding site" evidence="5">
    <location>
        <position position="110"/>
    </location>
    <ligand>
        <name>substrate</name>
    </ligand>
</feature>
<feature type="site" description="Lowers pKa of active site Tyr" evidence="6">
    <location>
        <position position="77"/>
    </location>
</feature>
<dbReference type="Gene3D" id="3.20.20.100">
    <property type="entry name" value="NADP-dependent oxidoreductase domain"/>
    <property type="match status" value="1"/>
</dbReference>